<evidence type="ECO:0000313" key="13">
    <source>
        <dbReference type="EMBL" id="RXW18069.1"/>
    </source>
</evidence>
<feature type="signal peptide" evidence="12">
    <location>
        <begin position="1"/>
        <end position="19"/>
    </location>
</feature>
<dbReference type="PRINTS" id="PR00129">
    <property type="entry name" value="CUTINASE"/>
</dbReference>
<dbReference type="GO" id="GO:0005576">
    <property type="term" value="C:extracellular region"/>
    <property type="evidence" value="ECO:0007669"/>
    <property type="project" value="UniProtKB-SubCell"/>
</dbReference>
<comment type="caution">
    <text evidence="13">The sequence shown here is derived from an EMBL/GenBank/DDBJ whole genome shotgun (WGS) entry which is preliminary data.</text>
</comment>
<organism evidence="13 14">
    <name type="scientific">Candolleomyces aberdarensis</name>
    <dbReference type="NCBI Taxonomy" id="2316362"/>
    <lineage>
        <taxon>Eukaryota</taxon>
        <taxon>Fungi</taxon>
        <taxon>Dikarya</taxon>
        <taxon>Basidiomycota</taxon>
        <taxon>Agaricomycotina</taxon>
        <taxon>Agaricomycetes</taxon>
        <taxon>Agaricomycetidae</taxon>
        <taxon>Agaricales</taxon>
        <taxon>Agaricineae</taxon>
        <taxon>Psathyrellaceae</taxon>
        <taxon>Candolleomyces</taxon>
    </lineage>
</organism>
<keyword evidence="5 12" id="KW-0964">Secreted</keyword>
<feature type="active site" description="Nucleophile" evidence="10">
    <location>
        <position position="117"/>
    </location>
</feature>
<evidence type="ECO:0000256" key="2">
    <source>
        <dbReference type="ARBA" id="ARBA00007534"/>
    </source>
</evidence>
<dbReference type="EMBL" id="SDEE01000293">
    <property type="protein sequence ID" value="RXW18069.1"/>
    <property type="molecule type" value="Genomic_DNA"/>
</dbReference>
<dbReference type="PANTHER" id="PTHR48250:SF1">
    <property type="entry name" value="CUTINASE"/>
    <property type="match status" value="1"/>
</dbReference>
<feature type="active site" evidence="10">
    <location>
        <position position="169"/>
    </location>
</feature>
<evidence type="ECO:0000256" key="1">
    <source>
        <dbReference type="ARBA" id="ARBA00004613"/>
    </source>
</evidence>
<evidence type="ECO:0000256" key="10">
    <source>
        <dbReference type="PIRSR" id="PIRSR611150-1"/>
    </source>
</evidence>
<name>A0A4Q2DET3_9AGAR</name>
<keyword evidence="14" id="KW-1185">Reference proteome</keyword>
<comment type="function">
    <text evidence="12">Catalyzes the hydrolysis of complex carboxylic polyesters found in the cell wall of plants. Degrades cutin, a macromolecule that forms the structure of the plant cuticle.</text>
</comment>
<gene>
    <name evidence="13" type="ORF">EST38_g7788</name>
</gene>
<dbReference type="Gene3D" id="3.40.50.1820">
    <property type="entry name" value="alpha/beta hydrolase"/>
    <property type="match status" value="1"/>
</dbReference>
<keyword evidence="6 12" id="KW-0732">Signal</keyword>
<dbReference type="EC" id="3.1.1.74" evidence="3 12"/>
<dbReference type="InterPro" id="IPR029058">
    <property type="entry name" value="AB_hydrolase_fold"/>
</dbReference>
<evidence type="ECO:0000256" key="6">
    <source>
        <dbReference type="ARBA" id="ARBA00022729"/>
    </source>
</evidence>
<dbReference type="OrthoDB" id="3225429at2759"/>
<comment type="subcellular location">
    <subcellularLocation>
        <location evidence="1 12">Secreted</location>
    </subcellularLocation>
</comment>
<dbReference type="GO" id="GO:0050525">
    <property type="term" value="F:cutinase activity"/>
    <property type="evidence" value="ECO:0007669"/>
    <property type="project" value="UniProtKB-UniRule"/>
</dbReference>
<evidence type="ECO:0000256" key="11">
    <source>
        <dbReference type="PIRSR" id="PIRSR611150-2"/>
    </source>
</evidence>
<sequence length="200" mass="20786">MRSFISLITLTLSAIVTTAVPTGELEARQSCPDVQVYFARGTGEVGTLGTVVGPSFSTALNVQLVGKSVRFTGIDYPALVSGYLAGGDAGGARTMANSVTSTANSCPNTKIVISGYSQGAQVTRLAAHQLSSVIQNRIVAVVTFGDPYESTALPGVLQSRRKTFCNFGDLICTGQHIILAPHLTYGSDATAAASFVRAHV</sequence>
<dbReference type="Proteomes" id="UP000290288">
    <property type="component" value="Unassembled WGS sequence"/>
</dbReference>
<dbReference type="SUPFAM" id="SSF53474">
    <property type="entry name" value="alpha/beta-Hydrolases"/>
    <property type="match status" value="1"/>
</dbReference>
<evidence type="ECO:0000256" key="7">
    <source>
        <dbReference type="ARBA" id="ARBA00022801"/>
    </source>
</evidence>
<evidence type="ECO:0000256" key="12">
    <source>
        <dbReference type="RuleBase" id="RU361263"/>
    </source>
</evidence>
<feature type="disulfide bond" evidence="11">
    <location>
        <begin position="31"/>
        <end position="106"/>
    </location>
</feature>
<comment type="similarity">
    <text evidence="2 12">Belongs to the cutinase family.</text>
</comment>
<feature type="disulfide bond" evidence="11">
    <location>
        <begin position="165"/>
        <end position="172"/>
    </location>
</feature>
<evidence type="ECO:0000256" key="8">
    <source>
        <dbReference type="ARBA" id="ARBA00023157"/>
    </source>
</evidence>
<dbReference type="InterPro" id="IPR000675">
    <property type="entry name" value="Cutinase/axe"/>
</dbReference>
<evidence type="ECO:0000256" key="9">
    <source>
        <dbReference type="ARBA" id="ARBA00034045"/>
    </source>
</evidence>
<dbReference type="Pfam" id="PF01083">
    <property type="entry name" value="Cutinase"/>
    <property type="match status" value="1"/>
</dbReference>
<keyword evidence="4 12" id="KW-0719">Serine esterase</keyword>
<keyword evidence="7 12" id="KW-0378">Hydrolase</keyword>
<dbReference type="InterPro" id="IPR011150">
    <property type="entry name" value="Cutinase_monf"/>
</dbReference>
<dbReference type="PROSITE" id="PS00155">
    <property type="entry name" value="CUTINASE_1"/>
    <property type="match status" value="1"/>
</dbReference>
<evidence type="ECO:0000256" key="4">
    <source>
        <dbReference type="ARBA" id="ARBA00022487"/>
    </source>
</evidence>
<proteinExistence type="inferred from homology"/>
<protein>
    <recommendedName>
        <fullName evidence="3 12">Cutinase</fullName>
        <ecNumber evidence="3 12">3.1.1.74</ecNumber>
    </recommendedName>
</protein>
<feature type="active site" description="Proton donor/acceptor" evidence="10">
    <location>
        <position position="182"/>
    </location>
</feature>
<dbReference type="PANTHER" id="PTHR48250">
    <property type="entry name" value="CUTINASE 2-RELATED"/>
    <property type="match status" value="1"/>
</dbReference>
<feature type="chain" id="PRO_5020898046" description="Cutinase" evidence="12">
    <location>
        <begin position="20"/>
        <end position="200"/>
    </location>
</feature>
<dbReference type="AlphaFoldDB" id="A0A4Q2DET3"/>
<dbReference type="SMART" id="SM01110">
    <property type="entry name" value="Cutinase"/>
    <property type="match status" value="1"/>
</dbReference>
<dbReference type="STRING" id="2316362.A0A4Q2DET3"/>
<keyword evidence="8 11" id="KW-1015">Disulfide bond</keyword>
<accession>A0A4Q2DET3</accession>
<evidence type="ECO:0000313" key="14">
    <source>
        <dbReference type="Proteomes" id="UP000290288"/>
    </source>
</evidence>
<dbReference type="InterPro" id="IPR043580">
    <property type="entry name" value="CUTINASE_1"/>
</dbReference>
<reference evidence="13 14" key="1">
    <citation type="submission" date="2019-01" db="EMBL/GenBank/DDBJ databases">
        <title>Draft genome sequence of Psathyrella aberdarensis IHI B618.</title>
        <authorList>
            <person name="Buettner E."/>
            <person name="Kellner H."/>
        </authorList>
    </citation>
    <scope>NUCLEOTIDE SEQUENCE [LARGE SCALE GENOMIC DNA]</scope>
    <source>
        <strain evidence="13 14">IHI B618</strain>
    </source>
</reference>
<evidence type="ECO:0000256" key="3">
    <source>
        <dbReference type="ARBA" id="ARBA00013095"/>
    </source>
</evidence>
<dbReference type="GO" id="GO:0016052">
    <property type="term" value="P:carbohydrate catabolic process"/>
    <property type="evidence" value="ECO:0007669"/>
    <property type="project" value="TreeGrafter"/>
</dbReference>
<comment type="catalytic activity">
    <reaction evidence="9 12">
        <text>cutin + H2O = cutin monomers.</text>
        <dbReference type="EC" id="3.1.1.74"/>
    </reaction>
</comment>
<evidence type="ECO:0000256" key="5">
    <source>
        <dbReference type="ARBA" id="ARBA00022525"/>
    </source>
</evidence>